<dbReference type="InterPro" id="IPR029151">
    <property type="entry name" value="Sensor-like_sf"/>
</dbReference>
<protein>
    <submittedName>
        <fullName evidence="10">Methyl-accepting chemotaxis protein</fullName>
    </submittedName>
</protein>
<evidence type="ECO:0000313" key="11">
    <source>
        <dbReference type="Proteomes" id="UP001623592"/>
    </source>
</evidence>
<dbReference type="InterPro" id="IPR033479">
    <property type="entry name" value="dCache_1"/>
</dbReference>
<keyword evidence="3" id="KW-0145">Chemotaxis</keyword>
<evidence type="ECO:0000256" key="1">
    <source>
        <dbReference type="ARBA" id="ARBA00004651"/>
    </source>
</evidence>
<accession>A0ABW8TLS4</accession>
<dbReference type="PANTHER" id="PTHR32089">
    <property type="entry name" value="METHYL-ACCEPTING CHEMOTAXIS PROTEIN MCPB"/>
    <property type="match status" value="1"/>
</dbReference>
<dbReference type="Gene3D" id="3.30.450.20">
    <property type="entry name" value="PAS domain"/>
    <property type="match status" value="1"/>
</dbReference>
<gene>
    <name evidence="10" type="ORF">ACJDT4_23065</name>
</gene>
<keyword evidence="5" id="KW-1133">Transmembrane helix</keyword>
<comment type="subcellular location">
    <subcellularLocation>
        <location evidence="1">Cell membrane</location>
        <topology evidence="1">Multi-pass membrane protein</topology>
    </subcellularLocation>
</comment>
<feature type="domain" description="Methyl-accepting transducer" evidence="9">
    <location>
        <begin position="89"/>
        <end position="325"/>
    </location>
</feature>
<evidence type="ECO:0000256" key="3">
    <source>
        <dbReference type="ARBA" id="ARBA00022500"/>
    </source>
</evidence>
<organism evidence="10 11">
    <name type="scientific">Clostridium neuense</name>
    <dbReference type="NCBI Taxonomy" id="1728934"/>
    <lineage>
        <taxon>Bacteria</taxon>
        <taxon>Bacillati</taxon>
        <taxon>Bacillota</taxon>
        <taxon>Clostridia</taxon>
        <taxon>Eubacteriales</taxon>
        <taxon>Clostridiaceae</taxon>
        <taxon>Clostridium</taxon>
    </lineage>
</organism>
<keyword evidence="2" id="KW-1003">Cell membrane</keyword>
<evidence type="ECO:0000256" key="4">
    <source>
        <dbReference type="ARBA" id="ARBA00022692"/>
    </source>
</evidence>
<evidence type="ECO:0000259" key="9">
    <source>
        <dbReference type="PROSITE" id="PS50111"/>
    </source>
</evidence>
<evidence type="ECO:0000256" key="8">
    <source>
        <dbReference type="PROSITE-ProRule" id="PRU00284"/>
    </source>
</evidence>
<dbReference type="PANTHER" id="PTHR32089:SF112">
    <property type="entry name" value="LYSOZYME-LIKE PROTEIN-RELATED"/>
    <property type="match status" value="1"/>
</dbReference>
<comment type="caution">
    <text evidence="10">The sequence shown here is derived from an EMBL/GenBank/DDBJ whole genome shotgun (WGS) entry which is preliminary data.</text>
</comment>
<keyword evidence="6" id="KW-0472">Membrane</keyword>
<evidence type="ECO:0000256" key="5">
    <source>
        <dbReference type="ARBA" id="ARBA00022989"/>
    </source>
</evidence>
<dbReference type="EMBL" id="JBJIAA010000032">
    <property type="protein sequence ID" value="MFL0253292.1"/>
    <property type="molecule type" value="Genomic_DNA"/>
</dbReference>
<reference evidence="10 11" key="1">
    <citation type="submission" date="2024-11" db="EMBL/GenBank/DDBJ databases">
        <authorList>
            <person name="Heng Y.C."/>
            <person name="Lim A.C.H."/>
            <person name="Lee J.K.Y."/>
            <person name="Kittelmann S."/>
        </authorList>
    </citation>
    <scope>NUCLEOTIDE SEQUENCE [LARGE SCALE GENOMIC DNA]</scope>
    <source>
        <strain evidence="10 11">WILCCON 0114</strain>
    </source>
</reference>
<dbReference type="RefSeq" id="WP_406789962.1">
    <property type="nucleotide sequence ID" value="NZ_JBJIAA010000032.1"/>
</dbReference>
<dbReference type="CDD" id="cd11386">
    <property type="entry name" value="MCP_signal"/>
    <property type="match status" value="1"/>
</dbReference>
<dbReference type="PROSITE" id="PS50111">
    <property type="entry name" value="CHEMOTAXIS_TRANSDUC_2"/>
    <property type="match status" value="1"/>
</dbReference>
<evidence type="ECO:0000256" key="2">
    <source>
        <dbReference type="ARBA" id="ARBA00022475"/>
    </source>
</evidence>
<keyword evidence="7 8" id="KW-0807">Transducer</keyword>
<dbReference type="SUPFAM" id="SSF103190">
    <property type="entry name" value="Sensory domain-like"/>
    <property type="match status" value="1"/>
</dbReference>
<evidence type="ECO:0000256" key="7">
    <source>
        <dbReference type="ARBA" id="ARBA00023224"/>
    </source>
</evidence>
<keyword evidence="11" id="KW-1185">Reference proteome</keyword>
<evidence type="ECO:0000256" key="6">
    <source>
        <dbReference type="ARBA" id="ARBA00023136"/>
    </source>
</evidence>
<sequence length="507" mass="56375">MIYFLLGLTVGIIIGSAIFMYTSRRSKSITSNTLSQLLNDNYYFSVDDTHANSHLNLIDSLRKKLLKDNFKFQVLFSKISSVTDDLSLTIEDTSSSTELLYKDAENLSKISSISYDKINTTLDKIREILTLFENVKTTSRNISAASDKSQNTIINGLGEIMQIVNTIKEIKSSTDKTVEGINELKQISTEINSILNTVNSIAAQTHMLSLNASIEAARAGEYGKGFSVVAKEIGKLAENSSISVSEISKLVERIQKQVDIVVEDAVPNQKNVEKSVTYSQNIEKVLNEIKYSVEDILNSVDEILSVTDKESQSIETISSEFNKIQNSFDNINLNVNSMYTSVKAQNGNIKDLIEMKNFLIDASSSLSSFSKKVEADIGKLNSDKVKTKCREAIDLIKNDLLNKNELFSLNETFHKNLLSEILNKYSFIEAIWTNNAKGKFIYSNPPNGIANANVRQWFKESINGKEYISDIYISAITSNPCVTVSMPIMNSKNKIVGVLGADLKIAL</sequence>
<evidence type="ECO:0000313" key="10">
    <source>
        <dbReference type="EMBL" id="MFL0253292.1"/>
    </source>
</evidence>
<dbReference type="SMART" id="SM00283">
    <property type="entry name" value="MA"/>
    <property type="match status" value="1"/>
</dbReference>
<dbReference type="Gene3D" id="1.10.287.950">
    <property type="entry name" value="Methyl-accepting chemotaxis protein"/>
    <property type="match status" value="1"/>
</dbReference>
<keyword evidence="4" id="KW-0812">Transmembrane</keyword>
<dbReference type="SUPFAM" id="SSF58104">
    <property type="entry name" value="Methyl-accepting chemotaxis protein (MCP) signaling domain"/>
    <property type="match status" value="1"/>
</dbReference>
<name>A0ABW8TLS4_9CLOT</name>
<dbReference type="InterPro" id="IPR004089">
    <property type="entry name" value="MCPsignal_dom"/>
</dbReference>
<dbReference type="Pfam" id="PF02743">
    <property type="entry name" value="dCache_1"/>
    <property type="match status" value="1"/>
</dbReference>
<dbReference type="CDD" id="cd18773">
    <property type="entry name" value="PDC1_HK_sensor"/>
    <property type="match status" value="1"/>
</dbReference>
<proteinExistence type="predicted"/>
<dbReference type="Proteomes" id="UP001623592">
    <property type="component" value="Unassembled WGS sequence"/>
</dbReference>
<dbReference type="Pfam" id="PF00015">
    <property type="entry name" value="MCPsignal"/>
    <property type="match status" value="1"/>
</dbReference>